<feature type="domain" description="AAA+ ATPase" evidence="2">
    <location>
        <begin position="17"/>
        <end position="138"/>
    </location>
</feature>
<evidence type="ECO:0000259" key="2">
    <source>
        <dbReference type="SMART" id="SM00382"/>
    </source>
</evidence>
<dbReference type="InterPro" id="IPR027417">
    <property type="entry name" value="P-loop_NTPase"/>
</dbReference>
<sequence length="377" mass="43537">MYIGRKVEETIKKSLFQGKIVILYGARQVGKTTLVRKIADDINEPYGYLNCDELDVLSRFQNSDNSEALKQLIGSQRLVVIDEAQRVKNIGLKLKLIVDNYPETQIIATGSSSFDLSNEISEPLTGRSFEFWLFPLSVGEISQNEDKLSFERKLESLLVYGCYPEIYQLGSIEQKAQRIKYLASNYLYKDILKFNSIKNSEVVLKLLQALALQMGNEVSYNELAGLIGIGKQTVAKYIDLLEKAFVIFRLSPYSSNLRKELGKMRKIYFFDLGVRNAIINNQNPLNLRDDVGKLWENFVIAEKYKRQLGPGFKTNYYFWRTYDQQEVDLVEAKGGNLFGWEIKWTGKGKNPPKAWIENYKNSTWQIINRENFLEFLI</sequence>
<dbReference type="InterPro" id="IPR041682">
    <property type="entry name" value="AAA_14"/>
</dbReference>
<dbReference type="GO" id="GO:0003677">
    <property type="term" value="F:DNA binding"/>
    <property type="evidence" value="ECO:0007669"/>
    <property type="project" value="UniProtKB-KW"/>
</dbReference>
<evidence type="ECO:0000313" key="4">
    <source>
        <dbReference type="Proteomes" id="UP000231371"/>
    </source>
</evidence>
<dbReference type="PANTHER" id="PTHR43566">
    <property type="entry name" value="CONSERVED PROTEIN"/>
    <property type="match status" value="1"/>
</dbReference>
<gene>
    <name evidence="3" type="ORF">COV89_02700</name>
</gene>
<protein>
    <recommendedName>
        <fullName evidence="2">AAA+ ATPase domain-containing protein</fullName>
    </recommendedName>
</protein>
<organism evidence="3 4">
    <name type="scientific">Candidatus Shapirobacteria bacterium CG11_big_fil_rev_8_21_14_0_20_40_12</name>
    <dbReference type="NCBI Taxonomy" id="1974889"/>
    <lineage>
        <taxon>Bacteria</taxon>
        <taxon>Candidatus Shapironibacteriota</taxon>
    </lineage>
</organism>
<dbReference type="Proteomes" id="UP000231371">
    <property type="component" value="Unassembled WGS sequence"/>
</dbReference>
<dbReference type="Gene3D" id="3.40.50.300">
    <property type="entry name" value="P-loop containing nucleotide triphosphate hydrolases"/>
    <property type="match status" value="1"/>
</dbReference>
<dbReference type="Pfam" id="PF13635">
    <property type="entry name" value="DUF4143"/>
    <property type="match status" value="1"/>
</dbReference>
<proteinExistence type="predicted"/>
<dbReference type="CDD" id="cd00009">
    <property type="entry name" value="AAA"/>
    <property type="match status" value="1"/>
</dbReference>
<dbReference type="AlphaFoldDB" id="A0A2H0KFH3"/>
<dbReference type="SMART" id="SM00382">
    <property type="entry name" value="AAA"/>
    <property type="match status" value="1"/>
</dbReference>
<name>A0A2H0KFH3_9BACT</name>
<dbReference type="InterPro" id="IPR003593">
    <property type="entry name" value="AAA+_ATPase"/>
</dbReference>
<evidence type="ECO:0000256" key="1">
    <source>
        <dbReference type="ARBA" id="ARBA00023125"/>
    </source>
</evidence>
<evidence type="ECO:0000313" key="3">
    <source>
        <dbReference type="EMBL" id="PIQ70018.1"/>
    </source>
</evidence>
<dbReference type="SUPFAM" id="SSF52540">
    <property type="entry name" value="P-loop containing nucleoside triphosphate hydrolases"/>
    <property type="match status" value="1"/>
</dbReference>
<dbReference type="SUPFAM" id="SSF46785">
    <property type="entry name" value="Winged helix' DNA-binding domain"/>
    <property type="match status" value="1"/>
</dbReference>
<dbReference type="PANTHER" id="PTHR43566:SF1">
    <property type="entry name" value="AAA+ ATPASE DOMAIN-CONTAINING PROTEIN"/>
    <property type="match status" value="1"/>
</dbReference>
<comment type="caution">
    <text evidence="3">The sequence shown here is derived from an EMBL/GenBank/DDBJ whole genome shotgun (WGS) entry which is preliminary data.</text>
</comment>
<reference evidence="3 4" key="1">
    <citation type="submission" date="2017-09" db="EMBL/GenBank/DDBJ databases">
        <title>Depth-based differentiation of microbial function through sediment-hosted aquifers and enrichment of novel symbionts in the deep terrestrial subsurface.</title>
        <authorList>
            <person name="Probst A.J."/>
            <person name="Ladd B."/>
            <person name="Jarett J.K."/>
            <person name="Geller-Mcgrath D.E."/>
            <person name="Sieber C.M."/>
            <person name="Emerson J.B."/>
            <person name="Anantharaman K."/>
            <person name="Thomas B.C."/>
            <person name="Malmstrom R."/>
            <person name="Stieglmeier M."/>
            <person name="Klingl A."/>
            <person name="Woyke T."/>
            <person name="Ryan C.M."/>
            <person name="Banfield J.F."/>
        </authorList>
    </citation>
    <scope>NUCLEOTIDE SEQUENCE [LARGE SCALE GENOMIC DNA]</scope>
    <source>
        <strain evidence="3">CG11_big_fil_rev_8_21_14_0_20_40_12</strain>
    </source>
</reference>
<dbReference type="EMBL" id="PCVI01000044">
    <property type="protein sequence ID" value="PIQ70018.1"/>
    <property type="molecule type" value="Genomic_DNA"/>
</dbReference>
<keyword evidence="1" id="KW-0238">DNA-binding</keyword>
<dbReference type="Pfam" id="PF13173">
    <property type="entry name" value="AAA_14"/>
    <property type="match status" value="1"/>
</dbReference>
<dbReference type="InterPro" id="IPR025420">
    <property type="entry name" value="DUF4143"/>
</dbReference>
<accession>A0A2H0KFH3</accession>
<dbReference type="InterPro" id="IPR036390">
    <property type="entry name" value="WH_DNA-bd_sf"/>
</dbReference>